<evidence type="ECO:0000313" key="5">
    <source>
        <dbReference type="WBParaSite" id="PSAMB.scaffold1445size31482.g13286.t1"/>
    </source>
</evidence>
<accession>A0A914V1C5</accession>
<evidence type="ECO:0000259" key="3">
    <source>
        <dbReference type="PROSITE" id="PS50085"/>
    </source>
</evidence>
<dbReference type="PANTHER" id="PTHR15711:SF32">
    <property type="entry name" value="RAP GTPASE ACTIVATING PROTEIN 1, ISOFORM H"/>
    <property type="match status" value="1"/>
</dbReference>
<protein>
    <submittedName>
        <fullName evidence="5">Rap-GAP domain-containing protein</fullName>
    </submittedName>
</protein>
<dbReference type="Gene3D" id="3.30.1120.160">
    <property type="match status" value="1"/>
</dbReference>
<dbReference type="GO" id="GO:0005096">
    <property type="term" value="F:GTPase activator activity"/>
    <property type="evidence" value="ECO:0007669"/>
    <property type="project" value="UniProtKB-KW"/>
</dbReference>
<feature type="region of interest" description="Disordered" evidence="2">
    <location>
        <begin position="65"/>
        <end position="126"/>
    </location>
</feature>
<proteinExistence type="predicted"/>
<dbReference type="SUPFAM" id="SSF111347">
    <property type="entry name" value="Rap/Ran-GAP"/>
    <property type="match status" value="1"/>
</dbReference>
<keyword evidence="4" id="KW-1185">Reference proteome</keyword>
<dbReference type="Pfam" id="PF21022">
    <property type="entry name" value="Rap-GAP_dimer"/>
    <property type="match status" value="1"/>
</dbReference>
<evidence type="ECO:0000256" key="1">
    <source>
        <dbReference type="ARBA" id="ARBA00022468"/>
    </source>
</evidence>
<feature type="compositionally biased region" description="Polar residues" evidence="2">
    <location>
        <begin position="83"/>
        <end position="97"/>
    </location>
</feature>
<dbReference type="InterPro" id="IPR050989">
    <property type="entry name" value="Rap1_Ran_GAP"/>
</dbReference>
<feature type="region of interest" description="Disordered" evidence="2">
    <location>
        <begin position="14"/>
        <end position="34"/>
    </location>
</feature>
<dbReference type="WBParaSite" id="PSAMB.scaffold1445size31482.g13286.t1">
    <property type="protein sequence ID" value="PSAMB.scaffold1445size31482.g13286.t1"/>
    <property type="gene ID" value="PSAMB.scaffold1445size31482.g13286"/>
</dbReference>
<feature type="compositionally biased region" description="Low complexity" evidence="2">
    <location>
        <begin position="65"/>
        <end position="74"/>
    </location>
</feature>
<name>A0A914V1C5_9BILA</name>
<dbReference type="InterPro" id="IPR000331">
    <property type="entry name" value="Rap/Ran_GAP_dom"/>
</dbReference>
<evidence type="ECO:0000313" key="4">
    <source>
        <dbReference type="Proteomes" id="UP000887566"/>
    </source>
</evidence>
<dbReference type="PROSITE" id="PS50085">
    <property type="entry name" value="RAPGAP"/>
    <property type="match status" value="1"/>
</dbReference>
<dbReference type="GO" id="GO:0051056">
    <property type="term" value="P:regulation of small GTPase mediated signal transduction"/>
    <property type="evidence" value="ECO:0007669"/>
    <property type="project" value="InterPro"/>
</dbReference>
<dbReference type="AlphaFoldDB" id="A0A914V1C5"/>
<evidence type="ECO:0000256" key="2">
    <source>
        <dbReference type="SAM" id="MobiDB-lite"/>
    </source>
</evidence>
<dbReference type="Proteomes" id="UP000887566">
    <property type="component" value="Unplaced"/>
</dbReference>
<reference evidence="5" key="1">
    <citation type="submission" date="2022-11" db="UniProtKB">
        <authorList>
            <consortium name="WormBaseParasite"/>
        </authorList>
    </citation>
    <scope>IDENTIFICATION</scope>
</reference>
<feature type="region of interest" description="Disordered" evidence="2">
    <location>
        <begin position="225"/>
        <end position="260"/>
    </location>
</feature>
<sequence length="476" mass="50934">MAAEQWRRLFEPNGDLAAVGANPTNPARNKYASQRDDRCSSAALFERFSFRRFVWAPPAAAVTTTTTATTTTTRRASERRGASTLTSGTNRASSAGVDTSLVAMDGSSTEHGPADAAAAAPLPLLPPPRSTSTLGLDLEEIWQEDAVATPAGLSPSSSVPLPLLPPLPPLPIAAAAVASVPLVIPIGPLPERQSSPSPPPTLPSAVPRKRSSLTAAMRFMGFVFGEPKQQDKTTADTAATKRSKSMGTISRDKSMKTSMTAGDFPSAAAAAAAAESDTETIVGSSSNGSSKANGKKFETVEEILSRNGPYPPIVMPPGGGYWIDGVSSSFVNIDDDFLNGTNAPTNSCARYKLEMDDTSRCYRRHFLGREHHDFYAWDDNLGPLILSVRTETISSQDHFRIMLRTRQGTVHEIIPASALGDSPIASRMARLLCDEVSTDKFHPIAFPGGSEMILQYDEHVLTNTYKFGVIYQKFGQ</sequence>
<dbReference type="PANTHER" id="PTHR15711">
    <property type="entry name" value="RAP GTPASE-ACTIVATING PROTEIN"/>
    <property type="match status" value="1"/>
</dbReference>
<feature type="region of interest" description="Disordered" evidence="2">
    <location>
        <begin position="189"/>
        <end position="208"/>
    </location>
</feature>
<dbReference type="InterPro" id="IPR035974">
    <property type="entry name" value="Rap/Ran-GAP_sf"/>
</dbReference>
<organism evidence="4 5">
    <name type="scientific">Plectus sambesii</name>
    <dbReference type="NCBI Taxonomy" id="2011161"/>
    <lineage>
        <taxon>Eukaryota</taxon>
        <taxon>Metazoa</taxon>
        <taxon>Ecdysozoa</taxon>
        <taxon>Nematoda</taxon>
        <taxon>Chromadorea</taxon>
        <taxon>Plectida</taxon>
        <taxon>Plectina</taxon>
        <taxon>Plectoidea</taxon>
        <taxon>Plectidae</taxon>
        <taxon>Plectus</taxon>
    </lineage>
</organism>
<dbReference type="GO" id="GO:0005737">
    <property type="term" value="C:cytoplasm"/>
    <property type="evidence" value="ECO:0007669"/>
    <property type="project" value="TreeGrafter"/>
</dbReference>
<feature type="domain" description="Rap-GAP" evidence="3">
    <location>
        <begin position="453"/>
        <end position="476"/>
    </location>
</feature>
<keyword evidence="1" id="KW-0343">GTPase activation</keyword>